<dbReference type="Pfam" id="PF06108">
    <property type="entry name" value="DUF952"/>
    <property type="match status" value="1"/>
</dbReference>
<dbReference type="RefSeq" id="WP_191774877.1">
    <property type="nucleotide sequence ID" value="NZ_JACYFU010000002.1"/>
</dbReference>
<sequence>MSEPALIYKITTAAAYAPARAAGAFAGMPIDLADGYMHFSTADQLRDTLRLHFKGQSGLLILAVRAGDLGDGLVWEPSRGGQLFPHLYGGPLPLSAVEWEAGVDVGPNGDCDLPEDVR</sequence>
<keyword evidence="2" id="KW-1185">Reference proteome</keyword>
<evidence type="ECO:0000313" key="1">
    <source>
        <dbReference type="EMBL" id="MBD8065742.1"/>
    </source>
</evidence>
<dbReference type="AlphaFoldDB" id="A0A927FUR8"/>
<dbReference type="Gene3D" id="3.20.170.20">
    <property type="entry name" value="Protein of unknown function DUF952"/>
    <property type="match status" value="1"/>
</dbReference>
<gene>
    <name evidence="1" type="ORF">IC608_09665</name>
</gene>
<accession>A0A927FUR8</accession>
<dbReference type="PANTHER" id="PTHR34129">
    <property type="entry name" value="BLR1139 PROTEIN"/>
    <property type="match status" value="1"/>
</dbReference>
<organism evidence="1 2">
    <name type="scientific">Devosia oryzisoli</name>
    <dbReference type="NCBI Taxonomy" id="2774138"/>
    <lineage>
        <taxon>Bacteria</taxon>
        <taxon>Pseudomonadati</taxon>
        <taxon>Pseudomonadota</taxon>
        <taxon>Alphaproteobacteria</taxon>
        <taxon>Hyphomicrobiales</taxon>
        <taxon>Devosiaceae</taxon>
        <taxon>Devosia</taxon>
    </lineage>
</organism>
<name>A0A927FUR8_9HYPH</name>
<dbReference type="EMBL" id="JACYFU010000002">
    <property type="protein sequence ID" value="MBD8065742.1"/>
    <property type="molecule type" value="Genomic_DNA"/>
</dbReference>
<dbReference type="InterPro" id="IPR009297">
    <property type="entry name" value="DUF952"/>
</dbReference>
<dbReference type="Proteomes" id="UP000654108">
    <property type="component" value="Unassembled WGS sequence"/>
</dbReference>
<comment type="caution">
    <text evidence="1">The sequence shown here is derived from an EMBL/GenBank/DDBJ whole genome shotgun (WGS) entry which is preliminary data.</text>
</comment>
<reference evidence="1" key="1">
    <citation type="submission" date="2020-09" db="EMBL/GenBank/DDBJ databases">
        <title>Genome seq and assembly of Devosia sp.</title>
        <authorList>
            <person name="Chhetri G."/>
        </authorList>
    </citation>
    <scope>NUCLEOTIDE SEQUENCE</scope>
    <source>
        <strain evidence="1">PTR5</strain>
    </source>
</reference>
<protein>
    <submittedName>
        <fullName evidence="1">DUF952 domain-containing protein</fullName>
    </submittedName>
</protein>
<dbReference type="SUPFAM" id="SSF56399">
    <property type="entry name" value="ADP-ribosylation"/>
    <property type="match status" value="1"/>
</dbReference>
<evidence type="ECO:0000313" key="2">
    <source>
        <dbReference type="Proteomes" id="UP000654108"/>
    </source>
</evidence>
<dbReference type="PANTHER" id="PTHR34129:SF1">
    <property type="entry name" value="DUF952 DOMAIN-CONTAINING PROTEIN"/>
    <property type="match status" value="1"/>
</dbReference>
<proteinExistence type="predicted"/>